<organism evidence="1 2">
    <name type="scientific">Aeromicrobium choanae</name>
    <dbReference type="NCBI Taxonomy" id="1736691"/>
    <lineage>
        <taxon>Bacteria</taxon>
        <taxon>Bacillati</taxon>
        <taxon>Actinomycetota</taxon>
        <taxon>Actinomycetes</taxon>
        <taxon>Propionibacteriales</taxon>
        <taxon>Nocardioidaceae</taxon>
        <taxon>Aeromicrobium</taxon>
    </lineage>
</organism>
<dbReference type="STRING" id="1736691.SAMN06295964_2299"/>
<reference evidence="2" key="1">
    <citation type="submission" date="2017-02" db="EMBL/GenBank/DDBJ databases">
        <authorList>
            <person name="Varghese N."/>
            <person name="Submissions S."/>
        </authorList>
    </citation>
    <scope>NUCLEOTIDE SEQUENCE [LARGE SCALE GENOMIC DNA]</scope>
    <source>
        <strain evidence="2">9H-4</strain>
    </source>
</reference>
<dbReference type="InterPro" id="IPR018561">
    <property type="entry name" value="AosR"/>
</dbReference>
<accession>A0A1T4Z409</accession>
<proteinExistence type="predicted"/>
<gene>
    <name evidence="1" type="ORF">SAMN06295964_2299</name>
</gene>
<evidence type="ECO:0000313" key="1">
    <source>
        <dbReference type="EMBL" id="SKB08749.1"/>
    </source>
</evidence>
<dbReference type="EMBL" id="LT796768">
    <property type="protein sequence ID" value="SKB08749.1"/>
    <property type="molecule type" value="Genomic_DNA"/>
</dbReference>
<name>A0A1T4Z409_9ACTN</name>
<dbReference type="Proteomes" id="UP000191040">
    <property type="component" value="Chromosome I"/>
</dbReference>
<dbReference type="Pfam" id="PF09438">
    <property type="entry name" value="DUF2017"/>
    <property type="match status" value="1"/>
</dbReference>
<evidence type="ECO:0000313" key="2">
    <source>
        <dbReference type="Proteomes" id="UP000191040"/>
    </source>
</evidence>
<protein>
    <submittedName>
        <fullName evidence="1">Uncharacterized protein</fullName>
    </submittedName>
</protein>
<sequence>MKPFRRRRRGTVTATFELNEAQLMVNLASQVVELLQDRNGPSESEPDPLAQLIGMTGPVQAPEDPVLARLLPDAYRDDPVEAAEFRRFTEQALSATKVGNARVVIESLEAGGLDVGAKNVEVELDEAQVLAWLRALTDIRMALAVRLGIETEEDAERLAESDDEATVAMGDVFDWLGFVQETLVHVA</sequence>
<dbReference type="RefSeq" id="WP_172806343.1">
    <property type="nucleotide sequence ID" value="NZ_LT796768.1"/>
</dbReference>
<keyword evidence="2" id="KW-1185">Reference proteome</keyword>
<dbReference type="AlphaFoldDB" id="A0A1T4Z409"/>